<dbReference type="VEuPathDB" id="FungiDB:TRICI_003306"/>
<dbReference type="AlphaFoldDB" id="A0A642V4E3"/>
<feature type="domain" description="F-box" evidence="1">
    <location>
        <begin position="1"/>
        <end position="47"/>
    </location>
</feature>
<reference evidence="2" key="1">
    <citation type="journal article" date="2019" name="G3 (Bethesda)">
        <title>Genome Assemblies of Two Rare Opportunistic Yeast Pathogens: Diutina rugosa (syn. Candida rugosa) and Trichomonascus ciferrii (syn. Candida ciferrii).</title>
        <authorList>
            <person name="Mixao V."/>
            <person name="Saus E."/>
            <person name="Hansen A.P."/>
            <person name="Lass-Florl C."/>
            <person name="Gabaldon T."/>
        </authorList>
    </citation>
    <scope>NUCLEOTIDE SEQUENCE</scope>
    <source>
        <strain evidence="2">CBS 4856</strain>
    </source>
</reference>
<gene>
    <name evidence="2" type="ORF">TRICI_003306</name>
</gene>
<name>A0A642V4E3_9ASCO</name>
<organism evidence="2 3">
    <name type="scientific">Trichomonascus ciferrii</name>
    <dbReference type="NCBI Taxonomy" id="44093"/>
    <lineage>
        <taxon>Eukaryota</taxon>
        <taxon>Fungi</taxon>
        <taxon>Dikarya</taxon>
        <taxon>Ascomycota</taxon>
        <taxon>Saccharomycotina</taxon>
        <taxon>Dipodascomycetes</taxon>
        <taxon>Dipodascales</taxon>
        <taxon>Trichomonascaceae</taxon>
        <taxon>Trichomonascus</taxon>
        <taxon>Trichomonascus ciferrii complex</taxon>
    </lineage>
</organism>
<dbReference type="PROSITE" id="PS50181">
    <property type="entry name" value="FBOX"/>
    <property type="match status" value="1"/>
</dbReference>
<dbReference type="EMBL" id="SWFS01000244">
    <property type="protein sequence ID" value="KAA8912962.1"/>
    <property type="molecule type" value="Genomic_DNA"/>
</dbReference>
<dbReference type="InterPro" id="IPR001810">
    <property type="entry name" value="F-box_dom"/>
</dbReference>
<dbReference type="SUPFAM" id="SSF81383">
    <property type="entry name" value="F-box domain"/>
    <property type="match status" value="1"/>
</dbReference>
<comment type="caution">
    <text evidence="2">The sequence shown here is derived from an EMBL/GenBank/DDBJ whole genome shotgun (WGS) entry which is preliminary data.</text>
</comment>
<evidence type="ECO:0000313" key="3">
    <source>
        <dbReference type="Proteomes" id="UP000761534"/>
    </source>
</evidence>
<sequence>MSGLETLPCEVLMLICEDVSVNDALMLRETCKRFKELISPHLEFSLTIIVADLFQFEFRYMNKSWLKILWLSKIYCEKEHGLDFWFSRLRLICASERAKLEVLLVALELLDVISHIPVPPTDFTVRFRCPLPDSVYNKIVGYTNNSSLQFDAELYLDLKPFEDQRFGGLIPLGEKFKKVSFSSSAANALCLSLNDRCRLDKLVIDPDTPDEVNSVQDCLRVLDNYSQSVHSVDLRGIGLTGADLIADKLVFTQFSVHREKSAETRVVARSAEARFSGPWTFFGAVTAFGLSITTTLKLEFITPITFACIPSLFSILVNLTYCDLSLCDDAPYSLIFDDTYNKPWSMKKLRLRMWPHTSGHLPCFKGLKNLEALDLLFHRAHYIPEDMPDYTEEVTENCPTLTRLTVSVRSVQKLPNVESL</sequence>
<proteinExistence type="predicted"/>
<protein>
    <recommendedName>
        <fullName evidence="1">F-box domain-containing protein</fullName>
    </recommendedName>
</protein>
<evidence type="ECO:0000313" key="2">
    <source>
        <dbReference type="EMBL" id="KAA8912962.1"/>
    </source>
</evidence>
<dbReference type="SUPFAM" id="SSF52058">
    <property type="entry name" value="L domain-like"/>
    <property type="match status" value="1"/>
</dbReference>
<dbReference type="InterPro" id="IPR036047">
    <property type="entry name" value="F-box-like_dom_sf"/>
</dbReference>
<dbReference type="Proteomes" id="UP000761534">
    <property type="component" value="Unassembled WGS sequence"/>
</dbReference>
<accession>A0A642V4E3</accession>
<keyword evidence="3" id="KW-1185">Reference proteome</keyword>
<evidence type="ECO:0000259" key="1">
    <source>
        <dbReference type="PROSITE" id="PS50181"/>
    </source>
</evidence>